<reference evidence="2 3" key="1">
    <citation type="submission" date="2019-05" db="EMBL/GenBank/DDBJ databases">
        <title>Draft genome sequence of Actinomadura sp. 14C53.</title>
        <authorList>
            <person name="Saricaoglu S."/>
            <person name="Isik K."/>
        </authorList>
    </citation>
    <scope>NUCLEOTIDE SEQUENCE [LARGE SCALE GENOMIC DNA]</scope>
    <source>
        <strain evidence="2 3">14C53</strain>
    </source>
</reference>
<dbReference type="AlphaFoldDB" id="A0A5C4JC10"/>
<keyword evidence="3" id="KW-1185">Reference proteome</keyword>
<proteinExistence type="predicted"/>
<dbReference type="OrthoDB" id="122286at2"/>
<dbReference type="RefSeq" id="WP_138645930.1">
    <property type="nucleotide sequence ID" value="NZ_VCKW01000071.1"/>
</dbReference>
<dbReference type="Gene3D" id="1.10.10.10">
    <property type="entry name" value="Winged helix-like DNA-binding domain superfamily/Winged helix DNA-binding domain"/>
    <property type="match status" value="1"/>
</dbReference>
<dbReference type="InterPro" id="IPR036388">
    <property type="entry name" value="WH-like_DNA-bd_sf"/>
</dbReference>
<accession>A0A5C4JC10</accession>
<protein>
    <submittedName>
        <fullName evidence="2">PadR family transcriptional regulator</fullName>
    </submittedName>
</protein>
<dbReference type="PANTHER" id="PTHR33169:SF14">
    <property type="entry name" value="TRANSCRIPTIONAL REGULATOR RV3488"/>
    <property type="match status" value="1"/>
</dbReference>
<sequence>MCGHEIRGLLQPFLLVLIHERPSHGYDLIDRLAGMGLMDVEPGHAYRVLRGLERARLLTSRWVPSDAGPARRRYELTPAGGAELKNRMEDLAEFGSVLDAFLSLWAKTSQGCDQCAKGMQESAVAFSRP</sequence>
<comment type="caution">
    <text evidence="2">The sequence shown here is derived from an EMBL/GenBank/DDBJ whole genome shotgun (WGS) entry which is preliminary data.</text>
</comment>
<dbReference type="InterPro" id="IPR052509">
    <property type="entry name" value="Metal_resp_DNA-bind_regulator"/>
</dbReference>
<dbReference type="InterPro" id="IPR036390">
    <property type="entry name" value="WH_DNA-bd_sf"/>
</dbReference>
<dbReference type="Pfam" id="PF03551">
    <property type="entry name" value="PadR"/>
    <property type="match status" value="1"/>
</dbReference>
<dbReference type="Proteomes" id="UP000309174">
    <property type="component" value="Unassembled WGS sequence"/>
</dbReference>
<evidence type="ECO:0000313" key="3">
    <source>
        <dbReference type="Proteomes" id="UP000309174"/>
    </source>
</evidence>
<dbReference type="InterPro" id="IPR005149">
    <property type="entry name" value="Tscrpt_reg_PadR_N"/>
</dbReference>
<name>A0A5C4JC10_9ACTN</name>
<dbReference type="PANTHER" id="PTHR33169">
    <property type="entry name" value="PADR-FAMILY TRANSCRIPTIONAL REGULATOR"/>
    <property type="match status" value="1"/>
</dbReference>
<dbReference type="EMBL" id="VCKW01000071">
    <property type="protein sequence ID" value="TMR00764.1"/>
    <property type="molecule type" value="Genomic_DNA"/>
</dbReference>
<organism evidence="2 3">
    <name type="scientific">Actinomadura soli</name>
    <dbReference type="NCBI Taxonomy" id="2508997"/>
    <lineage>
        <taxon>Bacteria</taxon>
        <taxon>Bacillati</taxon>
        <taxon>Actinomycetota</taxon>
        <taxon>Actinomycetes</taxon>
        <taxon>Streptosporangiales</taxon>
        <taxon>Thermomonosporaceae</taxon>
        <taxon>Actinomadura</taxon>
    </lineage>
</organism>
<evidence type="ECO:0000259" key="1">
    <source>
        <dbReference type="Pfam" id="PF03551"/>
    </source>
</evidence>
<feature type="domain" description="Transcription regulator PadR N-terminal" evidence="1">
    <location>
        <begin position="14"/>
        <end position="85"/>
    </location>
</feature>
<gene>
    <name evidence="2" type="ORF">ETD83_16035</name>
</gene>
<evidence type="ECO:0000313" key="2">
    <source>
        <dbReference type="EMBL" id="TMR00764.1"/>
    </source>
</evidence>
<dbReference type="SUPFAM" id="SSF46785">
    <property type="entry name" value="Winged helix' DNA-binding domain"/>
    <property type="match status" value="1"/>
</dbReference>